<dbReference type="EMBL" id="RCYZ01000003">
    <property type="protein sequence ID" value="TPG66537.1"/>
    <property type="molecule type" value="Genomic_DNA"/>
</dbReference>
<feature type="transmembrane region" description="Helical" evidence="1">
    <location>
        <begin position="67"/>
        <end position="88"/>
    </location>
</feature>
<organism evidence="2 3">
    <name type="scientific">Hymenobacter nivis</name>
    <dbReference type="NCBI Taxonomy" id="1850093"/>
    <lineage>
        <taxon>Bacteria</taxon>
        <taxon>Pseudomonadati</taxon>
        <taxon>Bacteroidota</taxon>
        <taxon>Cytophagia</taxon>
        <taxon>Cytophagales</taxon>
        <taxon>Hymenobacteraceae</taxon>
        <taxon>Hymenobacter</taxon>
    </lineage>
</organism>
<accession>A0A502GVW6</accession>
<sequence>MAKTIRPILCPQCGSPAKTPLGPDRFRCDACQTEYYFDTDDVTVTVRHQYATPAPVVRPPLSWGQRVAIGLCALVGVGVVVWLVLLIAQPRQSGGAAMVVAKPIFYLTHYVYADAARQPVYVTLRTQAPRWGSDSLTLYADFFDPRIGRLRREQVLEPLGRHPDDHRYTWHTFPNGQTYLLGNEHLYRVDTRANQLADVTNTLLADYAPASSGVAELTIDPYKEALRVLTNDGKTLYYLPATGRVFADEEAFSQAAKAAQPPRYFSLEQPYEPGLNHQPYQLLRYRAGAPPLDLTNGRRFFEPRILYQAPDVLLIDGAPTAKPGSPRLVQRLDPATGRVLWSLPASCYDVQEAVRTPDGFALHYRTDSELDYVHGALLLADDGRVLHDFQRKRME</sequence>
<reference evidence="2 3" key="1">
    <citation type="journal article" date="2019" name="Environ. Microbiol.">
        <title>Species interactions and distinct microbial communities in high Arctic permafrost affected cryosols are associated with the CH4 and CO2 gas fluxes.</title>
        <authorList>
            <person name="Altshuler I."/>
            <person name="Hamel J."/>
            <person name="Turney S."/>
            <person name="Magnuson E."/>
            <person name="Levesque R."/>
            <person name="Greer C."/>
            <person name="Whyte L.G."/>
        </authorList>
    </citation>
    <scope>NUCLEOTIDE SEQUENCE [LARGE SCALE GENOMIC DNA]</scope>
    <source>
        <strain evidence="2 3">S9.2P</strain>
    </source>
</reference>
<keyword evidence="1" id="KW-0472">Membrane</keyword>
<evidence type="ECO:0000256" key="1">
    <source>
        <dbReference type="SAM" id="Phobius"/>
    </source>
</evidence>
<dbReference type="Proteomes" id="UP000317646">
    <property type="component" value="Unassembled WGS sequence"/>
</dbReference>
<protein>
    <submittedName>
        <fullName evidence="2">Uncharacterized protein</fullName>
    </submittedName>
</protein>
<evidence type="ECO:0000313" key="2">
    <source>
        <dbReference type="EMBL" id="TPG66537.1"/>
    </source>
</evidence>
<dbReference type="RefSeq" id="WP_140466168.1">
    <property type="nucleotide sequence ID" value="NZ_RCYZ01000003.1"/>
</dbReference>
<gene>
    <name evidence="2" type="ORF">EAH73_09035</name>
</gene>
<proteinExistence type="predicted"/>
<keyword evidence="3" id="KW-1185">Reference proteome</keyword>
<name>A0A502GVW6_9BACT</name>
<dbReference type="OrthoDB" id="7063564at2"/>
<keyword evidence="1" id="KW-0812">Transmembrane</keyword>
<keyword evidence="1" id="KW-1133">Transmembrane helix</keyword>
<dbReference type="AlphaFoldDB" id="A0A502GVW6"/>
<evidence type="ECO:0000313" key="3">
    <source>
        <dbReference type="Proteomes" id="UP000317646"/>
    </source>
</evidence>
<comment type="caution">
    <text evidence="2">The sequence shown here is derived from an EMBL/GenBank/DDBJ whole genome shotgun (WGS) entry which is preliminary data.</text>
</comment>